<dbReference type="KEGG" id="mdx:BTO20_11460"/>
<proteinExistence type="predicted"/>
<dbReference type="EMBL" id="CP020809">
    <property type="protein sequence ID" value="ART69116.1"/>
    <property type="molecule type" value="Genomic_DNA"/>
</dbReference>
<dbReference type="RefSeq" id="WP_087075956.1">
    <property type="nucleotide sequence ID" value="NZ_CP020809.1"/>
</dbReference>
<organism evidence="2 3">
    <name type="scientific">Mycobacterium dioxanotrophicus</name>
    <dbReference type="NCBI Taxonomy" id="482462"/>
    <lineage>
        <taxon>Bacteria</taxon>
        <taxon>Bacillati</taxon>
        <taxon>Actinomycetota</taxon>
        <taxon>Actinomycetes</taxon>
        <taxon>Mycobacteriales</taxon>
        <taxon>Mycobacteriaceae</taxon>
        <taxon>Mycobacterium</taxon>
    </lineage>
</organism>
<sequence length="90" mass="9598">MSYRCVDPFATASGDVYPGGCLVADSDPILQTHLTHFARVDEPVASRTETATAAPGEHRAAKKAPAKKAAPKHEVKQEAEPENNEPKGDD</sequence>
<keyword evidence="3" id="KW-1185">Reference proteome</keyword>
<gene>
    <name evidence="2" type="ORF">BTO20_11460</name>
</gene>
<accession>A0A1Y0C204</accession>
<feature type="region of interest" description="Disordered" evidence="1">
    <location>
        <begin position="45"/>
        <end position="90"/>
    </location>
</feature>
<protein>
    <submittedName>
        <fullName evidence="2">Uncharacterized protein</fullName>
    </submittedName>
</protein>
<evidence type="ECO:0000256" key="1">
    <source>
        <dbReference type="SAM" id="MobiDB-lite"/>
    </source>
</evidence>
<evidence type="ECO:0000313" key="2">
    <source>
        <dbReference type="EMBL" id="ART69116.1"/>
    </source>
</evidence>
<evidence type="ECO:0000313" key="3">
    <source>
        <dbReference type="Proteomes" id="UP000195331"/>
    </source>
</evidence>
<reference evidence="2 3" key="1">
    <citation type="submission" date="2017-04" db="EMBL/GenBank/DDBJ databases">
        <title>Whole Genome Sequence of 1,4-Dioxane Degrading Bacterium Mycobacterium dioxanotrophicus PH-06.</title>
        <authorList>
            <person name="He Y."/>
        </authorList>
    </citation>
    <scope>NUCLEOTIDE SEQUENCE [LARGE SCALE GENOMIC DNA]</scope>
    <source>
        <strain evidence="2 3">PH-06</strain>
    </source>
</reference>
<name>A0A1Y0C204_9MYCO</name>
<feature type="compositionally biased region" description="Basic and acidic residues" evidence="1">
    <location>
        <begin position="71"/>
        <end position="90"/>
    </location>
</feature>
<feature type="compositionally biased region" description="Basic residues" evidence="1">
    <location>
        <begin position="60"/>
        <end position="70"/>
    </location>
</feature>
<dbReference type="OrthoDB" id="4764850at2"/>
<dbReference type="AlphaFoldDB" id="A0A1Y0C204"/>
<dbReference type="Proteomes" id="UP000195331">
    <property type="component" value="Chromosome"/>
</dbReference>